<keyword evidence="1" id="KW-0812">Transmembrane</keyword>
<keyword evidence="3" id="KW-1185">Reference proteome</keyword>
<comment type="caution">
    <text evidence="2">The sequence shown here is derived from an EMBL/GenBank/DDBJ whole genome shotgun (WGS) entry which is preliminary data.</text>
</comment>
<feature type="transmembrane region" description="Helical" evidence="1">
    <location>
        <begin position="167"/>
        <end position="187"/>
    </location>
</feature>
<dbReference type="Proteomes" id="UP000054995">
    <property type="component" value="Unassembled WGS sequence"/>
</dbReference>
<name>A0A0V1F2M9_TRIPS</name>
<reference evidence="2 3" key="1">
    <citation type="submission" date="2015-01" db="EMBL/GenBank/DDBJ databases">
        <title>Evolution of Trichinella species and genotypes.</title>
        <authorList>
            <person name="Korhonen P.K."/>
            <person name="Edoardo P."/>
            <person name="Giuseppe L.R."/>
            <person name="Gasser R.B."/>
        </authorList>
    </citation>
    <scope>NUCLEOTIDE SEQUENCE [LARGE SCALE GENOMIC DNA]</scope>
    <source>
        <strain evidence="2">ISS470</strain>
    </source>
</reference>
<organism evidence="2 3">
    <name type="scientific">Trichinella pseudospiralis</name>
    <name type="common">Parasitic roundworm</name>
    <dbReference type="NCBI Taxonomy" id="6337"/>
    <lineage>
        <taxon>Eukaryota</taxon>
        <taxon>Metazoa</taxon>
        <taxon>Ecdysozoa</taxon>
        <taxon>Nematoda</taxon>
        <taxon>Enoplea</taxon>
        <taxon>Dorylaimia</taxon>
        <taxon>Trichinellida</taxon>
        <taxon>Trichinellidae</taxon>
        <taxon>Trichinella</taxon>
    </lineage>
</organism>
<gene>
    <name evidence="2" type="ORF">T4D_13477</name>
</gene>
<evidence type="ECO:0000313" key="3">
    <source>
        <dbReference type="Proteomes" id="UP000054995"/>
    </source>
</evidence>
<protein>
    <submittedName>
        <fullName evidence="2">Uncharacterized protein</fullName>
    </submittedName>
</protein>
<keyword evidence="1" id="KW-1133">Transmembrane helix</keyword>
<proteinExistence type="predicted"/>
<sequence length="220" mass="25652">MWTKMKTVQEHFLDTLKALKPTENVIINACVFIIARQFLEIEYLLRPDMPMKYNLSCITVMSPMLCSIAERTSYMHAGEIILRGGDIGHRRYWTTWLRRERRGNLTLVNYPEGLAKCRGHCSNILYINMLAIEHEEYSILISETFGQAAGKLNLSERIRRVNNEQSLCIFSYSYYIFVVNLLCMVSGCFQMKCFYNTTDVIVNAMLNSSLKHCKYEFAMF</sequence>
<evidence type="ECO:0000313" key="2">
    <source>
        <dbReference type="EMBL" id="KRY80426.1"/>
    </source>
</evidence>
<dbReference type="EMBL" id="JYDT01000516">
    <property type="protein sequence ID" value="KRY80426.1"/>
    <property type="molecule type" value="Genomic_DNA"/>
</dbReference>
<keyword evidence="1" id="KW-0472">Membrane</keyword>
<dbReference type="AlphaFoldDB" id="A0A0V1F2M9"/>
<accession>A0A0V1F2M9</accession>
<evidence type="ECO:0000256" key="1">
    <source>
        <dbReference type="SAM" id="Phobius"/>
    </source>
</evidence>